<organism evidence="2 3">
    <name type="scientific">Amnibacterium flavum</name>
    <dbReference type="NCBI Taxonomy" id="2173173"/>
    <lineage>
        <taxon>Bacteria</taxon>
        <taxon>Bacillati</taxon>
        <taxon>Actinomycetota</taxon>
        <taxon>Actinomycetes</taxon>
        <taxon>Micrococcales</taxon>
        <taxon>Microbacteriaceae</taxon>
        <taxon>Amnibacterium</taxon>
    </lineage>
</organism>
<name>A0A2V1HLB2_9MICO</name>
<feature type="compositionally biased region" description="Basic and acidic residues" evidence="1">
    <location>
        <begin position="14"/>
        <end position="28"/>
    </location>
</feature>
<protein>
    <submittedName>
        <fullName evidence="2">Uncharacterized protein</fullName>
    </submittedName>
</protein>
<evidence type="ECO:0000313" key="2">
    <source>
        <dbReference type="EMBL" id="PVZ93191.1"/>
    </source>
</evidence>
<dbReference type="Proteomes" id="UP000244893">
    <property type="component" value="Unassembled WGS sequence"/>
</dbReference>
<evidence type="ECO:0000256" key="1">
    <source>
        <dbReference type="SAM" id="MobiDB-lite"/>
    </source>
</evidence>
<feature type="region of interest" description="Disordered" evidence="1">
    <location>
        <begin position="1"/>
        <end position="113"/>
    </location>
</feature>
<dbReference type="AlphaFoldDB" id="A0A2V1HLB2"/>
<keyword evidence="3" id="KW-1185">Reference proteome</keyword>
<dbReference type="EMBL" id="QEOP01000006">
    <property type="protein sequence ID" value="PVZ93191.1"/>
    <property type="molecule type" value="Genomic_DNA"/>
</dbReference>
<comment type="caution">
    <text evidence="2">The sequence shown here is derived from an EMBL/GenBank/DDBJ whole genome shotgun (WGS) entry which is preliminary data.</text>
</comment>
<evidence type="ECO:0000313" key="3">
    <source>
        <dbReference type="Proteomes" id="UP000244893"/>
    </source>
</evidence>
<accession>A0A2V1HLB2</accession>
<proteinExistence type="predicted"/>
<feature type="compositionally biased region" description="Basic residues" evidence="1">
    <location>
        <begin position="29"/>
        <end position="76"/>
    </location>
</feature>
<reference evidence="2 3" key="1">
    <citation type="submission" date="2018-05" db="EMBL/GenBank/DDBJ databases">
        <title>Amnibacterium sp. M8JJ-5, whole genome shotgun sequence.</title>
        <authorList>
            <person name="Tuo L."/>
        </authorList>
    </citation>
    <scope>NUCLEOTIDE SEQUENCE [LARGE SCALE GENOMIC DNA]</scope>
    <source>
        <strain evidence="2 3">M8JJ-5</strain>
    </source>
</reference>
<gene>
    <name evidence="2" type="ORF">DDQ50_16845</name>
</gene>
<sequence length="218" mass="24575">MSAVRATLRRRSPQRKDDRHVRTAELRARSLRARRRRRIRHEPPPRRTRAGIHPARPPRHLPTRTLRRPRRRRPIRRPAADRPRRQRDPRAVLLDRPPPPEGEGDVTHTDPNSIRRSLEISANATGLATLAPNIEDLDEAHTVLAALAEAENSLAKAYGQLSQWFIRAADSDEISADKLNTAADALQQASVHAAGAHERVQTARGHASDLLFRSPAHN</sequence>
<feature type="compositionally biased region" description="Basic and acidic residues" evidence="1">
    <location>
        <begin position="78"/>
        <end position="90"/>
    </location>
</feature>